<dbReference type="InterPro" id="IPR036186">
    <property type="entry name" value="Serpin_sf"/>
</dbReference>
<dbReference type="PROSITE" id="PS00284">
    <property type="entry name" value="SERPIN"/>
    <property type="match status" value="1"/>
</dbReference>
<accession>A0AAW1V615</accession>
<proteinExistence type="predicted"/>
<keyword evidence="2" id="KW-1185">Reference proteome</keyword>
<dbReference type="SUPFAM" id="SSF56574">
    <property type="entry name" value="Serpins"/>
    <property type="match status" value="1"/>
</dbReference>
<evidence type="ECO:0000313" key="1">
    <source>
        <dbReference type="EMBL" id="KAK9888534.1"/>
    </source>
</evidence>
<dbReference type="EMBL" id="JARQZJ010000121">
    <property type="protein sequence ID" value="KAK9888534.1"/>
    <property type="molecule type" value="Genomic_DNA"/>
</dbReference>
<sequence length="86" mass="9781">MEETFLSTITTGIAYYLASITVEFLSEPEFQYFLADHPFIFVLKYGPTILFEGKCARPKSGDNRIAPTGEPVYDHLAHDIHIKLED</sequence>
<evidence type="ECO:0000313" key="2">
    <source>
        <dbReference type="Proteomes" id="UP001431783"/>
    </source>
</evidence>
<evidence type="ECO:0008006" key="3">
    <source>
        <dbReference type="Google" id="ProtNLM"/>
    </source>
</evidence>
<organism evidence="1 2">
    <name type="scientific">Henosepilachna vigintioctopunctata</name>
    <dbReference type="NCBI Taxonomy" id="420089"/>
    <lineage>
        <taxon>Eukaryota</taxon>
        <taxon>Metazoa</taxon>
        <taxon>Ecdysozoa</taxon>
        <taxon>Arthropoda</taxon>
        <taxon>Hexapoda</taxon>
        <taxon>Insecta</taxon>
        <taxon>Pterygota</taxon>
        <taxon>Neoptera</taxon>
        <taxon>Endopterygota</taxon>
        <taxon>Coleoptera</taxon>
        <taxon>Polyphaga</taxon>
        <taxon>Cucujiformia</taxon>
        <taxon>Coccinelloidea</taxon>
        <taxon>Coccinellidae</taxon>
        <taxon>Epilachninae</taxon>
        <taxon>Epilachnini</taxon>
        <taxon>Henosepilachna</taxon>
    </lineage>
</organism>
<comment type="caution">
    <text evidence="1">The sequence shown here is derived from an EMBL/GenBank/DDBJ whole genome shotgun (WGS) entry which is preliminary data.</text>
</comment>
<gene>
    <name evidence="1" type="ORF">WA026_000780</name>
</gene>
<dbReference type="InterPro" id="IPR023795">
    <property type="entry name" value="Serpin_CS"/>
</dbReference>
<protein>
    <recommendedName>
        <fullName evidence="3">Cytochrome P450</fullName>
    </recommendedName>
</protein>
<dbReference type="Proteomes" id="UP001431783">
    <property type="component" value="Unassembled WGS sequence"/>
</dbReference>
<dbReference type="AlphaFoldDB" id="A0AAW1V615"/>
<reference evidence="1 2" key="1">
    <citation type="submission" date="2023-03" db="EMBL/GenBank/DDBJ databases">
        <title>Genome insight into feeding habits of ladybird beetles.</title>
        <authorList>
            <person name="Li H.-S."/>
            <person name="Huang Y.-H."/>
            <person name="Pang H."/>
        </authorList>
    </citation>
    <scope>NUCLEOTIDE SEQUENCE [LARGE SCALE GENOMIC DNA]</scope>
    <source>
        <strain evidence="1">SYSU_2023b</strain>
        <tissue evidence="1">Whole body</tissue>
    </source>
</reference>
<name>A0AAW1V615_9CUCU</name>